<evidence type="ECO:0000259" key="6">
    <source>
        <dbReference type="Pfam" id="PF01782"/>
    </source>
</evidence>
<reference evidence="8" key="1">
    <citation type="submission" date="2021-10" db="EMBL/GenBank/DDBJ databases">
        <title>Anaerobic single-cell dispensing facilitates the cultivation of human gut bacteria.</title>
        <authorList>
            <person name="Afrizal A."/>
        </authorList>
    </citation>
    <scope>NUCLEOTIDE SEQUENCE</scope>
    <source>
        <strain evidence="8">CLA-AA-H274</strain>
    </source>
</reference>
<evidence type="ECO:0000256" key="2">
    <source>
        <dbReference type="ARBA" id="ARBA00022517"/>
    </source>
</evidence>
<comment type="domain">
    <text evidence="5">The PRC barrel domain binds ribosomal protein uS19.</text>
</comment>
<dbReference type="Gene3D" id="2.30.30.240">
    <property type="entry name" value="PRC-barrel domain"/>
    <property type="match status" value="1"/>
</dbReference>
<dbReference type="PANTHER" id="PTHR33692">
    <property type="entry name" value="RIBOSOME MATURATION FACTOR RIMM"/>
    <property type="match status" value="1"/>
</dbReference>
<dbReference type="SUPFAM" id="SSF50447">
    <property type="entry name" value="Translation proteins"/>
    <property type="match status" value="1"/>
</dbReference>
<comment type="similarity">
    <text evidence="5">Belongs to the RimM family.</text>
</comment>
<evidence type="ECO:0000256" key="1">
    <source>
        <dbReference type="ARBA" id="ARBA00022490"/>
    </source>
</evidence>
<dbReference type="GO" id="GO:0042274">
    <property type="term" value="P:ribosomal small subunit biogenesis"/>
    <property type="evidence" value="ECO:0007669"/>
    <property type="project" value="UniProtKB-UniRule"/>
</dbReference>
<comment type="subunit">
    <text evidence="5">Binds ribosomal protein uS19.</text>
</comment>
<dbReference type="EMBL" id="JAJEPU010000005">
    <property type="protein sequence ID" value="MCC2163853.1"/>
    <property type="molecule type" value="Genomic_DNA"/>
</dbReference>
<dbReference type="HAMAP" id="MF_00014">
    <property type="entry name" value="Ribosome_mat_RimM"/>
    <property type="match status" value="1"/>
</dbReference>
<dbReference type="Pfam" id="PF24986">
    <property type="entry name" value="PRC_RimM"/>
    <property type="match status" value="1"/>
</dbReference>
<protein>
    <recommendedName>
        <fullName evidence="5">Ribosome maturation factor RimM</fullName>
    </recommendedName>
</protein>
<keyword evidence="2 5" id="KW-0690">Ribosome biogenesis</keyword>
<keyword evidence="4 5" id="KW-0143">Chaperone</keyword>
<gene>
    <name evidence="5 8" type="primary">rimM</name>
    <name evidence="8" type="ORF">LKD32_02965</name>
</gene>
<keyword evidence="3 5" id="KW-0698">rRNA processing</keyword>
<dbReference type="InterPro" id="IPR056792">
    <property type="entry name" value="PRC_RimM"/>
</dbReference>
<evidence type="ECO:0000256" key="5">
    <source>
        <dbReference type="HAMAP-Rule" id="MF_00014"/>
    </source>
</evidence>
<dbReference type="GO" id="GO:0043022">
    <property type="term" value="F:ribosome binding"/>
    <property type="evidence" value="ECO:0007669"/>
    <property type="project" value="InterPro"/>
</dbReference>
<dbReference type="NCBIfam" id="TIGR02273">
    <property type="entry name" value="16S_RimM"/>
    <property type="match status" value="1"/>
</dbReference>
<dbReference type="Gene3D" id="2.40.30.60">
    <property type="entry name" value="RimM"/>
    <property type="match status" value="1"/>
</dbReference>
<comment type="caution">
    <text evidence="8">The sequence shown here is derived from an EMBL/GenBank/DDBJ whole genome shotgun (WGS) entry which is preliminary data.</text>
</comment>
<evidence type="ECO:0000256" key="3">
    <source>
        <dbReference type="ARBA" id="ARBA00022552"/>
    </source>
</evidence>
<proteinExistence type="inferred from homology"/>
<dbReference type="InterPro" id="IPR002676">
    <property type="entry name" value="RimM_N"/>
</dbReference>
<evidence type="ECO:0000313" key="9">
    <source>
        <dbReference type="Proteomes" id="UP001198962"/>
    </source>
</evidence>
<dbReference type="AlphaFoldDB" id="A0AAE3AQK6"/>
<dbReference type="InterPro" id="IPR009000">
    <property type="entry name" value="Transl_B-barrel_sf"/>
</dbReference>
<comment type="function">
    <text evidence="5">An accessory protein needed during the final step in the assembly of 30S ribosomal subunit, possibly for assembly of the head region. Essential for efficient processing of 16S rRNA. May be needed both before and after RbfA during the maturation of 16S rRNA. It has affinity for free ribosomal 30S subunits but not for 70S ribosomes.</text>
</comment>
<dbReference type="PANTHER" id="PTHR33692:SF1">
    <property type="entry name" value="RIBOSOME MATURATION FACTOR RIMM"/>
    <property type="match status" value="1"/>
</dbReference>
<evidence type="ECO:0000313" key="8">
    <source>
        <dbReference type="EMBL" id="MCC2163853.1"/>
    </source>
</evidence>
<feature type="domain" description="RimM N-terminal" evidence="6">
    <location>
        <begin position="7"/>
        <end position="88"/>
    </location>
</feature>
<sequence>MEQTLRVGVISSTHGVRGEVKVFPTTDDPKRFKKLKTVMLDTGREKLTLNIEQVKFFKNMVILKFKEFNDINEIEKYKGKDLLINRDQAVKLAPNENFIVDLIGLKVVTDEGVEFGTLKDVMETGANDVYIIDGNDGKEYLFPAIKQCILNIDLEAGVITVHILDGLLDL</sequence>
<dbReference type="RefSeq" id="WP_177978595.1">
    <property type="nucleotide sequence ID" value="NZ_JAJEPU010000005.1"/>
</dbReference>
<comment type="subcellular location">
    <subcellularLocation>
        <location evidence="5">Cytoplasm</location>
    </subcellularLocation>
</comment>
<feature type="domain" description="Ribosome maturation factor RimM PRC barrel" evidence="7">
    <location>
        <begin position="100"/>
        <end position="166"/>
    </location>
</feature>
<dbReference type="GO" id="GO:0005840">
    <property type="term" value="C:ribosome"/>
    <property type="evidence" value="ECO:0007669"/>
    <property type="project" value="InterPro"/>
</dbReference>
<dbReference type="GO" id="GO:0006364">
    <property type="term" value="P:rRNA processing"/>
    <property type="evidence" value="ECO:0007669"/>
    <property type="project" value="UniProtKB-UniRule"/>
</dbReference>
<dbReference type="GO" id="GO:0005737">
    <property type="term" value="C:cytoplasm"/>
    <property type="evidence" value="ECO:0007669"/>
    <property type="project" value="UniProtKB-SubCell"/>
</dbReference>
<dbReference type="Pfam" id="PF01782">
    <property type="entry name" value="RimM"/>
    <property type="match status" value="1"/>
</dbReference>
<dbReference type="SUPFAM" id="SSF50346">
    <property type="entry name" value="PRC-barrel domain"/>
    <property type="match status" value="1"/>
</dbReference>
<dbReference type="InterPro" id="IPR036976">
    <property type="entry name" value="RimM_N_sf"/>
</dbReference>
<evidence type="ECO:0000259" key="7">
    <source>
        <dbReference type="Pfam" id="PF24986"/>
    </source>
</evidence>
<accession>A0AAE3AQK6</accession>
<dbReference type="Proteomes" id="UP001198962">
    <property type="component" value="Unassembled WGS sequence"/>
</dbReference>
<name>A0AAE3AQK6_9FIRM</name>
<evidence type="ECO:0000256" key="4">
    <source>
        <dbReference type="ARBA" id="ARBA00023186"/>
    </source>
</evidence>
<keyword evidence="9" id="KW-1185">Reference proteome</keyword>
<keyword evidence="1 5" id="KW-0963">Cytoplasm</keyword>
<organism evidence="8 9">
    <name type="scientific">Brotaphodocola catenula</name>
    <dbReference type="NCBI Taxonomy" id="2885361"/>
    <lineage>
        <taxon>Bacteria</taxon>
        <taxon>Bacillati</taxon>
        <taxon>Bacillota</taxon>
        <taxon>Clostridia</taxon>
        <taxon>Lachnospirales</taxon>
        <taxon>Lachnospiraceae</taxon>
        <taxon>Brotaphodocola</taxon>
    </lineage>
</organism>
<dbReference type="InterPro" id="IPR011961">
    <property type="entry name" value="RimM"/>
</dbReference>
<dbReference type="InterPro" id="IPR011033">
    <property type="entry name" value="PRC_barrel-like_sf"/>
</dbReference>